<reference evidence="1 2" key="1">
    <citation type="submission" date="2016-09" db="EMBL/GenBank/DDBJ databases">
        <title>The draft genome of Dichanthelium oligosanthes: A C3 panicoid grass species.</title>
        <authorList>
            <person name="Studer A.J."/>
            <person name="Schnable J.C."/>
            <person name="Brutnell T.P."/>
        </authorList>
    </citation>
    <scope>NUCLEOTIDE SEQUENCE [LARGE SCALE GENOMIC DNA]</scope>
    <source>
        <strain evidence="2">cv. Kellogg 1175</strain>
        <tissue evidence="1">Leaf</tissue>
    </source>
</reference>
<accession>A0A1E5V2X4</accession>
<organism evidence="1 2">
    <name type="scientific">Dichanthelium oligosanthes</name>
    <dbReference type="NCBI Taxonomy" id="888268"/>
    <lineage>
        <taxon>Eukaryota</taxon>
        <taxon>Viridiplantae</taxon>
        <taxon>Streptophyta</taxon>
        <taxon>Embryophyta</taxon>
        <taxon>Tracheophyta</taxon>
        <taxon>Spermatophyta</taxon>
        <taxon>Magnoliopsida</taxon>
        <taxon>Liliopsida</taxon>
        <taxon>Poales</taxon>
        <taxon>Poaceae</taxon>
        <taxon>PACMAD clade</taxon>
        <taxon>Panicoideae</taxon>
        <taxon>Panicodae</taxon>
        <taxon>Paniceae</taxon>
        <taxon>Dichantheliinae</taxon>
        <taxon>Dichanthelium</taxon>
    </lineage>
</organism>
<feature type="non-terminal residue" evidence="1">
    <location>
        <position position="1"/>
    </location>
</feature>
<gene>
    <name evidence="1" type="ORF">BAE44_0019574</name>
</gene>
<proteinExistence type="predicted"/>
<evidence type="ECO:0000313" key="1">
    <source>
        <dbReference type="EMBL" id="OEL19407.1"/>
    </source>
</evidence>
<comment type="caution">
    <text evidence="1">The sequence shown here is derived from an EMBL/GenBank/DDBJ whole genome shotgun (WGS) entry which is preliminary data.</text>
</comment>
<dbReference type="EMBL" id="LWDX02053709">
    <property type="protein sequence ID" value="OEL19407.1"/>
    <property type="molecule type" value="Genomic_DNA"/>
</dbReference>
<dbReference type="AlphaFoldDB" id="A0A1E5V2X4"/>
<keyword evidence="2" id="KW-1185">Reference proteome</keyword>
<dbReference type="Proteomes" id="UP000095767">
    <property type="component" value="Unassembled WGS sequence"/>
</dbReference>
<sequence length="33" mass="3619">LVFFPISMHFTAPPEIPSRGMSSPGKVLRFASN</sequence>
<evidence type="ECO:0000313" key="2">
    <source>
        <dbReference type="Proteomes" id="UP000095767"/>
    </source>
</evidence>
<name>A0A1E5V2X4_9POAL</name>
<protein>
    <submittedName>
        <fullName evidence="1">Uncharacterized protein</fullName>
    </submittedName>
</protein>